<evidence type="ECO:0000259" key="3">
    <source>
        <dbReference type="Pfam" id="PF13709"/>
    </source>
</evidence>
<keyword evidence="1" id="KW-0472">Membrane</keyword>
<evidence type="ECO:0000313" key="4">
    <source>
        <dbReference type="EMBL" id="PWR03869.1"/>
    </source>
</evidence>
<comment type="caution">
    <text evidence="4">The sequence shown here is derived from an EMBL/GenBank/DDBJ whole genome shotgun (WGS) entry which is preliminary data.</text>
</comment>
<protein>
    <submittedName>
        <fullName evidence="4">LytTR family transcriptional regulator</fullName>
    </submittedName>
</protein>
<feature type="transmembrane region" description="Helical" evidence="1">
    <location>
        <begin position="61"/>
        <end position="83"/>
    </location>
</feature>
<dbReference type="Pfam" id="PF07584">
    <property type="entry name" value="BatA"/>
    <property type="match status" value="1"/>
</dbReference>
<name>A0A2V2LNQ4_9RHOB</name>
<gene>
    <name evidence="4" type="ORF">DKT77_03915</name>
</gene>
<dbReference type="InterPro" id="IPR011933">
    <property type="entry name" value="Double_TM_dom"/>
</dbReference>
<dbReference type="EMBL" id="QGKU01000015">
    <property type="protein sequence ID" value="PWR03869.1"/>
    <property type="molecule type" value="Genomic_DNA"/>
</dbReference>
<dbReference type="AlphaFoldDB" id="A0A2V2LNQ4"/>
<dbReference type="Proteomes" id="UP000245680">
    <property type="component" value="Unassembled WGS sequence"/>
</dbReference>
<dbReference type="SUPFAM" id="SSF52317">
    <property type="entry name" value="Class I glutamine amidotransferase-like"/>
    <property type="match status" value="1"/>
</dbReference>
<dbReference type="Gene3D" id="3.40.50.880">
    <property type="match status" value="1"/>
</dbReference>
<feature type="transmembrane region" description="Helical" evidence="1">
    <location>
        <begin position="614"/>
        <end position="634"/>
    </location>
</feature>
<dbReference type="NCBIfam" id="TIGR02226">
    <property type="entry name" value="two_anch"/>
    <property type="match status" value="1"/>
</dbReference>
<keyword evidence="1" id="KW-0812">Transmembrane</keyword>
<accession>A0A2V2LNQ4</accession>
<organism evidence="4 5">
    <name type="scientific">Meridianimarinicoccus roseus</name>
    <dbReference type="NCBI Taxonomy" id="2072018"/>
    <lineage>
        <taxon>Bacteria</taxon>
        <taxon>Pseudomonadati</taxon>
        <taxon>Pseudomonadota</taxon>
        <taxon>Alphaproteobacteria</taxon>
        <taxon>Rhodobacterales</taxon>
        <taxon>Paracoccaceae</taxon>
        <taxon>Meridianimarinicoccus</taxon>
    </lineage>
</organism>
<sequence>MLSLGAIGFTAPWLLLALSALPVLWLLLRVVPPAPTRRRFPGVALLLGLRDDETQSDKTPWWLLLLRMVAVAALILAFAGPVLNPQPREGGRGPLLVMLDATWADAADWSARMARVEKAVEDAGRAGRPVAVLASTDLPPGPPVFRGADSVLPGLASLAPAPWAPDPGALENWATGLEGDFATFWVSDGLARGSRAALLDALEARGEVRVFESPGAALALRPPVFEDGAIALTALRTRGDAARTVTLAARGLDPAGVERVLASAEAEFAAGETEAELSLSLPPEMRNRVTRFEMAGVASAGAVSLTDDALRRREVALIAGREEREGLQLLSPLHYLEQALAPTADLLRGSLDDVLRARPDVIVLADVARVAEPAELLSWIEEGGLLLRFAGPRLAAADTGVGEDDPLLPVRLRAGGRSVGGAMSWGAPKALEPFAEDSPFYGLPLSNDVQVTAQVLAQPDPELAARTIAELTDGTPLVTRMRVGEGQIVLFHVTANAEWSSLPLSGLFVQMLERLAVSSRAAQPDAADLEGTVWQAVETMDGFGRVAPAGTLPGVPGTRIASGAPGPDMPPGLYVGGERRLAVNVTGPDTVLASAQWPDRIPVEGLGVSRETPLGGILLSLALLLVVADILGVLGLSGKLPRPPRGRRTRPGRAVAGIVALALSAGLAAWSGGPVLAQGAGQPGADAAQPGDAEQVDEQYAVAATSEVVLAHVITGNARLDEIALAGLDGLSQVLFSRTSIEPAAPRGVNLETDELSFFPFLYWPITTDQPIPSDEAYARLNRYLRSGGMILFDTRDADLGGLGAQTPNGRKLQQLARPLDIPPLEPVPEDHVLTRTFYLLQDFPGRHTSREVWVEAAPPDAEQVDGMPFRNLNDGVTPVVIGGNDWSAAWASDNRGGAMFPIGRGYAGDRQRELAFRFGVNLIMHVLTGNYKSDQVHVPALLDRLGN</sequence>
<dbReference type="PANTHER" id="PTHR37464">
    <property type="entry name" value="BLL2463 PROTEIN"/>
    <property type="match status" value="1"/>
</dbReference>
<dbReference type="Pfam" id="PF13709">
    <property type="entry name" value="DUF4159"/>
    <property type="match status" value="1"/>
</dbReference>
<dbReference type="RefSeq" id="WP_109810429.1">
    <property type="nucleotide sequence ID" value="NZ_QGKU01000015.1"/>
</dbReference>
<feature type="domain" description="Aerotolerance regulator N-terminal" evidence="2">
    <location>
        <begin position="7"/>
        <end position="81"/>
    </location>
</feature>
<dbReference type="InterPro" id="IPR029062">
    <property type="entry name" value="Class_I_gatase-like"/>
</dbReference>
<dbReference type="CDD" id="cd03143">
    <property type="entry name" value="A4_beta-galactosidase_middle_domain"/>
    <property type="match status" value="1"/>
</dbReference>
<proteinExistence type="predicted"/>
<reference evidence="4 5" key="1">
    <citation type="submission" date="2018-05" db="EMBL/GenBank/DDBJ databases">
        <title>Rhodobacteraceae gen. nov., sp. nov. isolated from sea water.</title>
        <authorList>
            <person name="Ren Y."/>
        </authorList>
    </citation>
    <scope>NUCLEOTIDE SEQUENCE [LARGE SCALE GENOMIC DNA]</scope>
    <source>
        <strain evidence="4 5">TG-679</strain>
    </source>
</reference>
<feature type="transmembrane region" description="Helical" evidence="1">
    <location>
        <begin position="6"/>
        <end position="28"/>
    </location>
</feature>
<dbReference type="InterPro" id="IPR024163">
    <property type="entry name" value="Aerotolerance_reg_N"/>
</dbReference>
<dbReference type="Gene3D" id="3.40.50.12140">
    <property type="entry name" value="Domain of unknown function DUF4159"/>
    <property type="match status" value="1"/>
</dbReference>
<feature type="transmembrane region" description="Helical" evidence="1">
    <location>
        <begin position="654"/>
        <end position="673"/>
    </location>
</feature>
<evidence type="ECO:0000313" key="5">
    <source>
        <dbReference type="Proteomes" id="UP000245680"/>
    </source>
</evidence>
<evidence type="ECO:0000259" key="2">
    <source>
        <dbReference type="Pfam" id="PF07584"/>
    </source>
</evidence>
<keyword evidence="5" id="KW-1185">Reference proteome</keyword>
<dbReference type="OrthoDB" id="9773014at2"/>
<feature type="domain" description="DUF4159" evidence="3">
    <location>
        <begin position="710"/>
        <end position="928"/>
    </location>
</feature>
<dbReference type="PANTHER" id="PTHR37464:SF1">
    <property type="entry name" value="BLL2463 PROTEIN"/>
    <property type="match status" value="1"/>
</dbReference>
<dbReference type="InterPro" id="IPR025297">
    <property type="entry name" value="DUF4159"/>
</dbReference>
<keyword evidence="1" id="KW-1133">Transmembrane helix</keyword>
<evidence type="ECO:0000256" key="1">
    <source>
        <dbReference type="SAM" id="Phobius"/>
    </source>
</evidence>